<feature type="domain" description="EF-hand" evidence="4">
    <location>
        <begin position="90"/>
        <end position="117"/>
    </location>
</feature>
<evidence type="ECO:0000313" key="6">
    <source>
        <dbReference type="Proteomes" id="UP000179807"/>
    </source>
</evidence>
<dbReference type="Gene3D" id="1.10.238.10">
    <property type="entry name" value="EF-hand"/>
    <property type="match status" value="1"/>
</dbReference>
<name>A0A1J4JV92_9EUKA</name>
<dbReference type="SUPFAM" id="SSF47473">
    <property type="entry name" value="EF-hand"/>
    <property type="match status" value="1"/>
</dbReference>
<comment type="caution">
    <text evidence="5">The sequence shown here is derived from an EMBL/GenBank/DDBJ whole genome shotgun (WGS) entry which is preliminary data.</text>
</comment>
<dbReference type="RefSeq" id="XP_068356177.1">
    <property type="nucleotide sequence ID" value="XM_068506900.1"/>
</dbReference>
<evidence type="ECO:0000313" key="5">
    <source>
        <dbReference type="EMBL" id="OHT03041.1"/>
    </source>
</evidence>
<sequence>MSGNRTDLERRLRFEKHWNKIDKGNKGSLNYDQFKNFLRRYNKKEMAEEQNRIYFAGSDVSHSGLIDRDDVFSLVEALYRNDQLYLNKLFFRALDEDGTAKLNKTEFINMAKINGHHLNEEEAEKQIMKLTNGQSNEYLTFPQMHRALTGDENMSSSVDPYDGKLTVHQDYPSDAYFGTNLNKNKNKNRNKKNGKYKKVKSEGESTKHQKSNSTHGAFALSTVVAVIFLITSIIAVAGWVASSAAYFKYYIKIRSTNFGGSAAAQAACGQIPTESLKKQCESQFLLSIASGLHPKDISNTRNVTTNSVYRTKVTPLSLAFMSVVFAALEVALCVFFILQLRKKGEFYHLEGQNADQLQTENVNNGLNGEIDDLDGEKKKVEDIDQNKDQKVNSGSNVRLLVGFCRFARMTMAPVTRGSISLLFAIPTLGSYSILGIVAGMVLAVDGGIILTFGIIDKVTTLRSRRQVVGE</sequence>
<keyword evidence="3" id="KW-0472">Membrane</keyword>
<keyword evidence="1" id="KW-0106">Calcium</keyword>
<dbReference type="PROSITE" id="PS00018">
    <property type="entry name" value="EF_HAND_1"/>
    <property type="match status" value="1"/>
</dbReference>
<dbReference type="AlphaFoldDB" id="A0A1J4JV92"/>
<dbReference type="InterPro" id="IPR002048">
    <property type="entry name" value="EF_hand_dom"/>
</dbReference>
<feature type="transmembrane region" description="Helical" evidence="3">
    <location>
        <begin position="316"/>
        <end position="338"/>
    </location>
</feature>
<feature type="transmembrane region" description="Helical" evidence="3">
    <location>
        <begin position="406"/>
        <end position="425"/>
    </location>
</feature>
<reference evidence="5" key="1">
    <citation type="submission" date="2016-10" db="EMBL/GenBank/DDBJ databases">
        <authorList>
            <person name="Benchimol M."/>
            <person name="Almeida L.G."/>
            <person name="Vasconcelos A.T."/>
            <person name="Perreira-Neves A."/>
            <person name="Rosa I.A."/>
            <person name="Tasca T."/>
            <person name="Bogo M.R."/>
            <person name="de Souza W."/>
        </authorList>
    </citation>
    <scope>NUCLEOTIDE SEQUENCE [LARGE SCALE GENOMIC DNA]</scope>
    <source>
        <strain evidence="5">K</strain>
    </source>
</reference>
<feature type="transmembrane region" description="Helical" evidence="3">
    <location>
        <begin position="431"/>
        <end position="455"/>
    </location>
</feature>
<keyword evidence="6" id="KW-1185">Reference proteome</keyword>
<feature type="domain" description="EF-hand" evidence="4">
    <location>
        <begin position="9"/>
        <end position="44"/>
    </location>
</feature>
<dbReference type="GO" id="GO:0005509">
    <property type="term" value="F:calcium ion binding"/>
    <property type="evidence" value="ECO:0007669"/>
    <property type="project" value="InterPro"/>
</dbReference>
<organism evidence="5 6">
    <name type="scientific">Tritrichomonas foetus</name>
    <dbReference type="NCBI Taxonomy" id="1144522"/>
    <lineage>
        <taxon>Eukaryota</taxon>
        <taxon>Metamonada</taxon>
        <taxon>Parabasalia</taxon>
        <taxon>Tritrichomonadida</taxon>
        <taxon>Tritrichomonadidae</taxon>
        <taxon>Tritrichomonas</taxon>
    </lineage>
</organism>
<evidence type="ECO:0000256" key="3">
    <source>
        <dbReference type="SAM" id="Phobius"/>
    </source>
</evidence>
<evidence type="ECO:0000259" key="4">
    <source>
        <dbReference type="PROSITE" id="PS50222"/>
    </source>
</evidence>
<feature type="region of interest" description="Disordered" evidence="2">
    <location>
        <begin position="178"/>
        <end position="212"/>
    </location>
</feature>
<gene>
    <name evidence="5" type="ORF">TRFO_29657</name>
</gene>
<dbReference type="VEuPathDB" id="TrichDB:TRFO_29657"/>
<proteinExistence type="predicted"/>
<evidence type="ECO:0000256" key="2">
    <source>
        <dbReference type="SAM" id="MobiDB-lite"/>
    </source>
</evidence>
<dbReference type="EMBL" id="MLAK01000842">
    <property type="protein sequence ID" value="OHT03041.1"/>
    <property type="molecule type" value="Genomic_DNA"/>
</dbReference>
<dbReference type="PROSITE" id="PS50222">
    <property type="entry name" value="EF_HAND_2"/>
    <property type="match status" value="2"/>
</dbReference>
<feature type="compositionally biased region" description="Basic residues" evidence="2">
    <location>
        <begin position="184"/>
        <end position="198"/>
    </location>
</feature>
<accession>A0A1J4JV92</accession>
<protein>
    <recommendedName>
        <fullName evidence="4">EF-hand domain-containing protein</fullName>
    </recommendedName>
</protein>
<evidence type="ECO:0000256" key="1">
    <source>
        <dbReference type="ARBA" id="ARBA00022837"/>
    </source>
</evidence>
<dbReference type="GeneID" id="94841604"/>
<keyword evidence="3" id="KW-1133">Transmembrane helix</keyword>
<dbReference type="InterPro" id="IPR011992">
    <property type="entry name" value="EF-hand-dom_pair"/>
</dbReference>
<dbReference type="Proteomes" id="UP000179807">
    <property type="component" value="Unassembled WGS sequence"/>
</dbReference>
<dbReference type="InterPro" id="IPR018247">
    <property type="entry name" value="EF_Hand_1_Ca_BS"/>
</dbReference>
<feature type="transmembrane region" description="Helical" evidence="3">
    <location>
        <begin position="217"/>
        <end position="241"/>
    </location>
</feature>
<keyword evidence="3" id="KW-0812">Transmembrane</keyword>